<dbReference type="RefSeq" id="XP_058342936.1">
    <property type="nucleotide sequence ID" value="XM_058486324.1"/>
</dbReference>
<keyword evidence="2" id="KW-1185">Reference proteome</keyword>
<organism evidence="1 2">
    <name type="scientific">Lichtheimia ornata</name>
    <dbReference type="NCBI Taxonomy" id="688661"/>
    <lineage>
        <taxon>Eukaryota</taxon>
        <taxon>Fungi</taxon>
        <taxon>Fungi incertae sedis</taxon>
        <taxon>Mucoromycota</taxon>
        <taxon>Mucoromycotina</taxon>
        <taxon>Mucoromycetes</taxon>
        <taxon>Mucorales</taxon>
        <taxon>Lichtheimiaceae</taxon>
        <taxon>Lichtheimia</taxon>
    </lineage>
</organism>
<evidence type="ECO:0000313" key="2">
    <source>
        <dbReference type="Proteomes" id="UP001234581"/>
    </source>
</evidence>
<comment type="caution">
    <text evidence="1">The sequence shown here is derived from an EMBL/GenBank/DDBJ whole genome shotgun (WGS) entry which is preliminary data.</text>
</comment>
<gene>
    <name evidence="1" type="ORF">O0I10_006294</name>
</gene>
<dbReference type="InterPro" id="IPR032675">
    <property type="entry name" value="LRR_dom_sf"/>
</dbReference>
<dbReference type="Proteomes" id="UP001234581">
    <property type="component" value="Unassembled WGS sequence"/>
</dbReference>
<dbReference type="AlphaFoldDB" id="A0AAD7V291"/>
<accession>A0AAD7V291</accession>
<proteinExistence type="predicted"/>
<dbReference type="GeneID" id="83213705"/>
<dbReference type="EMBL" id="JARTCD010000027">
    <property type="protein sequence ID" value="KAJ8658023.1"/>
    <property type="molecule type" value="Genomic_DNA"/>
</dbReference>
<evidence type="ECO:0000313" key="1">
    <source>
        <dbReference type="EMBL" id="KAJ8658023.1"/>
    </source>
</evidence>
<reference evidence="1 2" key="1">
    <citation type="submission" date="2023-03" db="EMBL/GenBank/DDBJ databases">
        <title>Genome sequence of Lichtheimia ornata CBS 291.66.</title>
        <authorList>
            <person name="Mohabir J.T."/>
            <person name="Shea T.P."/>
            <person name="Kurbessoian T."/>
            <person name="Berby B."/>
            <person name="Fontaine J."/>
            <person name="Livny J."/>
            <person name="Gnirke A."/>
            <person name="Stajich J.E."/>
            <person name="Cuomo C.A."/>
        </authorList>
    </citation>
    <scope>NUCLEOTIDE SEQUENCE [LARGE SCALE GENOMIC DNA]</scope>
    <source>
        <strain evidence="1">CBS 291.66</strain>
    </source>
</reference>
<sequence>MTYSIWNDLCQQPMPIASSGKYTKLVQDSTVHLQQPIDSIMSTLNDRAIGLSKCVNFIAALQDAKLMQHLSPASALGYLREASIYCDQGKQHHVIDICNKGLNMALTKDSDYAILQQAKNHAEECHATCIDFIRQLPLDLVISLLVPMFVEDDCMDGLKPSPALYVSYLWRERIIQSLGGLRFWIRSEGGKTLAALMEFAPHIKVLAIQQYTKGTWLGDLIGDNHFSSLLQLDIEKFTSMYIGRFLSSLKSVSSTLTHFDVDMEGGPMLSVPKVVHYALPLQKPITCDHVIEVWKRFPSLEELELSPCTNVQPALVAPEYYPAMTSVGIFMEGASIRLVYLHEEVYKEESGMSKIVIDTEDFGTDICKDTSSVVKRHHNTLKHLEWDMDTSHDIETIDNIQFPRLTKLCLFSCGWQIIRNAPMLEELALTVGMTSMHPQVLDTMPPNLKSLDLDLNSQHAYDDDDDSPILCYLNRIAIQMRLKKLVIHFNSCNNVAFILDAIHRHDHLECLKIRFTGEWVSIQCRAS</sequence>
<dbReference type="Gene3D" id="3.80.10.10">
    <property type="entry name" value="Ribonuclease Inhibitor"/>
    <property type="match status" value="1"/>
</dbReference>
<protein>
    <submittedName>
        <fullName evidence="1">Uncharacterized protein</fullName>
    </submittedName>
</protein>
<dbReference type="SUPFAM" id="SSF52047">
    <property type="entry name" value="RNI-like"/>
    <property type="match status" value="1"/>
</dbReference>
<name>A0AAD7V291_9FUNG</name>